<sequence length="275" mass="29791">MAIEIRNIKVGDNLPFVLIAGPCVVESEELILSTAEKISDITSRLGINFIFKSSFKKANRTNLKSFSGLGDEKAISILSKVREKLKIPVLTDIHTEEDIEKVKDAVDVIQIPAFLCRQTELLLAAGKSGLTVNIKKGQFLAPEDMKHAAEKVLSTGNKNILLTERGTTFGYHNLVVDMRSIVIMRELGFPVVMDATHSVQLPSKENVSGGQPKFIKPLARAAAAVGIDALFLEVHPEPAKALSDAASQLPLSELEQLLAEVKAIDSVIKTAGLQS</sequence>
<dbReference type="AlphaFoldDB" id="A0A7V3E755"/>
<dbReference type="NCBIfam" id="TIGR01362">
    <property type="entry name" value="KDO8P_synth"/>
    <property type="match status" value="1"/>
</dbReference>
<comment type="pathway">
    <text evidence="2">Bacterial outer membrane biogenesis; lipopolysaccharide biosynthesis.</text>
</comment>
<comment type="catalytic activity">
    <reaction evidence="8">
        <text>D-arabinose 5-phosphate + phosphoenolpyruvate + H2O = 3-deoxy-alpha-D-manno-2-octulosonate-8-phosphate + phosphate</text>
        <dbReference type="Rhea" id="RHEA:14053"/>
        <dbReference type="ChEBI" id="CHEBI:15377"/>
        <dbReference type="ChEBI" id="CHEBI:43474"/>
        <dbReference type="ChEBI" id="CHEBI:57693"/>
        <dbReference type="ChEBI" id="CHEBI:58702"/>
        <dbReference type="ChEBI" id="CHEBI:85985"/>
        <dbReference type="EC" id="2.5.1.55"/>
    </reaction>
</comment>
<evidence type="ECO:0000256" key="3">
    <source>
        <dbReference type="ARBA" id="ARBA00004845"/>
    </source>
</evidence>
<dbReference type="UniPathway" id="UPA00030"/>
<dbReference type="UniPathway" id="UPA00357">
    <property type="reaction ID" value="UER00474"/>
</dbReference>
<dbReference type="GO" id="GO:0005737">
    <property type="term" value="C:cytoplasm"/>
    <property type="evidence" value="ECO:0007669"/>
    <property type="project" value="UniProtKB-SubCell"/>
</dbReference>
<dbReference type="GO" id="GO:0008676">
    <property type="term" value="F:3-deoxy-8-phosphooctulonate synthase activity"/>
    <property type="evidence" value="ECO:0007669"/>
    <property type="project" value="UniProtKB-EC"/>
</dbReference>
<keyword evidence="6" id="KW-0963">Cytoplasm</keyword>
<comment type="pathway">
    <text evidence="3">Carbohydrate biosynthesis; 3-deoxy-D-manno-octulosonate biosynthesis; 3-deoxy-D-manno-octulosonate from D-ribulose 5-phosphate: step 2/3.</text>
</comment>
<comment type="caution">
    <text evidence="10">The sequence shown here is derived from an EMBL/GenBank/DDBJ whole genome shotgun (WGS) entry which is preliminary data.</text>
</comment>
<name>A0A7V3E755_9BACT</name>
<proteinExistence type="inferred from homology"/>
<evidence type="ECO:0000313" key="10">
    <source>
        <dbReference type="EMBL" id="HFI90992.1"/>
    </source>
</evidence>
<evidence type="ECO:0000256" key="5">
    <source>
        <dbReference type="ARBA" id="ARBA00012693"/>
    </source>
</evidence>
<accession>A0A7V3E755</accession>
<reference evidence="10" key="1">
    <citation type="journal article" date="2020" name="mSystems">
        <title>Genome- and Community-Level Interaction Insights into Carbon Utilization and Element Cycling Functions of Hydrothermarchaeota in Hydrothermal Sediment.</title>
        <authorList>
            <person name="Zhou Z."/>
            <person name="Liu Y."/>
            <person name="Xu W."/>
            <person name="Pan J."/>
            <person name="Luo Z.H."/>
            <person name="Li M."/>
        </authorList>
    </citation>
    <scope>NUCLEOTIDE SEQUENCE [LARGE SCALE GENOMIC DNA]</scope>
    <source>
        <strain evidence="10">SpSt-479</strain>
    </source>
</reference>
<feature type="domain" description="DAHP synthetase I/KDSA" evidence="9">
    <location>
        <begin position="7"/>
        <end position="268"/>
    </location>
</feature>
<comment type="similarity">
    <text evidence="4">Belongs to the KdsA family.</text>
</comment>
<evidence type="ECO:0000256" key="2">
    <source>
        <dbReference type="ARBA" id="ARBA00004756"/>
    </source>
</evidence>
<dbReference type="EMBL" id="DSUJ01000008">
    <property type="protein sequence ID" value="HFI90992.1"/>
    <property type="molecule type" value="Genomic_DNA"/>
</dbReference>
<dbReference type="Gene3D" id="3.20.20.70">
    <property type="entry name" value="Aldolase class I"/>
    <property type="match status" value="1"/>
</dbReference>
<evidence type="ECO:0000256" key="8">
    <source>
        <dbReference type="ARBA" id="ARBA00049112"/>
    </source>
</evidence>
<dbReference type="NCBIfam" id="NF003543">
    <property type="entry name" value="PRK05198.1"/>
    <property type="match status" value="1"/>
</dbReference>
<keyword evidence="7 10" id="KW-0808">Transferase</keyword>
<dbReference type="InterPro" id="IPR006218">
    <property type="entry name" value="DAHP1/KDSA"/>
</dbReference>
<organism evidence="10">
    <name type="scientific">Ignavibacterium album</name>
    <dbReference type="NCBI Taxonomy" id="591197"/>
    <lineage>
        <taxon>Bacteria</taxon>
        <taxon>Pseudomonadati</taxon>
        <taxon>Ignavibacteriota</taxon>
        <taxon>Ignavibacteria</taxon>
        <taxon>Ignavibacteriales</taxon>
        <taxon>Ignavibacteriaceae</taxon>
        <taxon>Ignavibacterium</taxon>
    </lineage>
</organism>
<gene>
    <name evidence="10" type="ORF">ENS31_05585</name>
</gene>
<evidence type="ECO:0000256" key="6">
    <source>
        <dbReference type="ARBA" id="ARBA00022490"/>
    </source>
</evidence>
<dbReference type="GO" id="GO:0009103">
    <property type="term" value="P:lipopolysaccharide biosynthetic process"/>
    <property type="evidence" value="ECO:0007669"/>
    <property type="project" value="UniProtKB-UniPathway"/>
</dbReference>
<dbReference type="EC" id="2.5.1.55" evidence="5"/>
<evidence type="ECO:0000256" key="1">
    <source>
        <dbReference type="ARBA" id="ARBA00004496"/>
    </source>
</evidence>
<protein>
    <recommendedName>
        <fullName evidence="5">3-deoxy-8-phosphooctulonate synthase</fullName>
        <ecNumber evidence="5">2.5.1.55</ecNumber>
    </recommendedName>
</protein>
<dbReference type="SUPFAM" id="SSF51569">
    <property type="entry name" value="Aldolase"/>
    <property type="match status" value="1"/>
</dbReference>
<dbReference type="InterPro" id="IPR013785">
    <property type="entry name" value="Aldolase_TIM"/>
</dbReference>
<evidence type="ECO:0000259" key="9">
    <source>
        <dbReference type="Pfam" id="PF00793"/>
    </source>
</evidence>
<comment type="subcellular location">
    <subcellularLocation>
        <location evidence="1">Cytoplasm</location>
    </subcellularLocation>
</comment>
<dbReference type="InterPro" id="IPR006269">
    <property type="entry name" value="KDO8P_synthase"/>
</dbReference>
<evidence type="ECO:0000256" key="7">
    <source>
        <dbReference type="ARBA" id="ARBA00022679"/>
    </source>
</evidence>
<dbReference type="Pfam" id="PF00793">
    <property type="entry name" value="DAHP_synth_1"/>
    <property type="match status" value="1"/>
</dbReference>
<dbReference type="PANTHER" id="PTHR21057">
    <property type="entry name" value="PHOSPHO-2-DEHYDRO-3-DEOXYHEPTONATE ALDOLASE"/>
    <property type="match status" value="1"/>
</dbReference>
<evidence type="ECO:0000256" key="4">
    <source>
        <dbReference type="ARBA" id="ARBA00010499"/>
    </source>
</evidence>